<evidence type="ECO:0000256" key="6">
    <source>
        <dbReference type="HAMAP-Rule" id="MF_01894"/>
    </source>
</evidence>
<feature type="coiled-coil region" evidence="6">
    <location>
        <begin position="431"/>
        <end position="472"/>
    </location>
</feature>
<keyword evidence="3 6" id="KW-0067">ATP-binding</keyword>
<dbReference type="GO" id="GO:0030261">
    <property type="term" value="P:chromosome condensation"/>
    <property type="evidence" value="ECO:0007669"/>
    <property type="project" value="InterPro"/>
</dbReference>
<evidence type="ECO:0000259" key="7">
    <source>
        <dbReference type="Pfam" id="PF02463"/>
    </source>
</evidence>
<gene>
    <name evidence="6 8" type="primary">smc</name>
    <name evidence="8" type="ORF">D0Y50_08830</name>
</gene>
<evidence type="ECO:0000256" key="3">
    <source>
        <dbReference type="ARBA" id="ARBA00022840"/>
    </source>
</evidence>
<feature type="domain" description="RecF/RecN/SMC N-terminal" evidence="7">
    <location>
        <begin position="3"/>
        <end position="425"/>
    </location>
</feature>
<dbReference type="RefSeq" id="WP_117316509.1">
    <property type="nucleotide sequence ID" value="NZ_CP031769.1"/>
</dbReference>
<dbReference type="Pfam" id="PF02463">
    <property type="entry name" value="SMC_N"/>
    <property type="match status" value="2"/>
</dbReference>
<evidence type="ECO:0000256" key="5">
    <source>
        <dbReference type="ARBA" id="ARBA00023125"/>
    </source>
</evidence>
<feature type="binding site" evidence="6">
    <location>
        <begin position="32"/>
        <end position="39"/>
    </location>
    <ligand>
        <name>ATP</name>
        <dbReference type="ChEBI" id="CHEBI:30616"/>
    </ligand>
</feature>
<dbReference type="Gene3D" id="3.40.50.300">
    <property type="entry name" value="P-loop containing nucleotide triphosphate hydrolases"/>
    <property type="match status" value="2"/>
</dbReference>
<dbReference type="GO" id="GO:0005524">
    <property type="term" value="F:ATP binding"/>
    <property type="evidence" value="ECO:0007669"/>
    <property type="project" value="UniProtKB-UniRule"/>
</dbReference>
<dbReference type="PIRSF" id="PIRSF005719">
    <property type="entry name" value="SMC"/>
    <property type="match status" value="1"/>
</dbReference>
<feature type="coiled-coil region" evidence="6">
    <location>
        <begin position="170"/>
        <end position="218"/>
    </location>
</feature>
<dbReference type="GO" id="GO:0007059">
    <property type="term" value="P:chromosome segregation"/>
    <property type="evidence" value="ECO:0007669"/>
    <property type="project" value="UniProtKB-UniRule"/>
</dbReference>
<dbReference type="CDD" id="cd03278">
    <property type="entry name" value="ABC_SMC_barmotin"/>
    <property type="match status" value="2"/>
</dbReference>
<keyword evidence="9" id="KW-1185">Reference proteome</keyword>
<keyword evidence="5 6" id="KW-0238">DNA-binding</keyword>
<dbReference type="InterPro" id="IPR003395">
    <property type="entry name" value="RecF/RecN/SMC_N"/>
</dbReference>
<evidence type="ECO:0000256" key="4">
    <source>
        <dbReference type="ARBA" id="ARBA00023054"/>
    </source>
</evidence>
<feature type="coiled-coil region" evidence="6">
    <location>
        <begin position="704"/>
        <end position="864"/>
    </location>
</feature>
<comment type="subunit">
    <text evidence="6">Homodimer.</text>
</comment>
<feature type="coiled-coil region" evidence="6">
    <location>
        <begin position="307"/>
        <end position="397"/>
    </location>
</feature>
<dbReference type="GO" id="GO:0003677">
    <property type="term" value="F:DNA binding"/>
    <property type="evidence" value="ECO:0007669"/>
    <property type="project" value="UniProtKB-UniRule"/>
</dbReference>
<dbReference type="Gene3D" id="1.20.5.170">
    <property type="match status" value="1"/>
</dbReference>
<organism evidence="8 9">
    <name type="scientific">Salinimonas sediminis</name>
    <dbReference type="NCBI Taxonomy" id="2303538"/>
    <lineage>
        <taxon>Bacteria</taxon>
        <taxon>Pseudomonadati</taxon>
        <taxon>Pseudomonadota</taxon>
        <taxon>Gammaproteobacteria</taxon>
        <taxon>Alteromonadales</taxon>
        <taxon>Alteromonadaceae</taxon>
        <taxon>Alteromonas/Salinimonas group</taxon>
        <taxon>Salinimonas</taxon>
    </lineage>
</organism>
<dbReference type="PANTHER" id="PTHR43977">
    <property type="entry name" value="STRUCTURAL MAINTENANCE OF CHROMOSOMES PROTEIN 3"/>
    <property type="match status" value="1"/>
</dbReference>
<comment type="subcellular location">
    <subcellularLocation>
        <location evidence="6">Cytoplasm</location>
    </subcellularLocation>
</comment>
<evidence type="ECO:0000313" key="9">
    <source>
        <dbReference type="Proteomes" id="UP000262073"/>
    </source>
</evidence>
<evidence type="ECO:0000256" key="1">
    <source>
        <dbReference type="ARBA" id="ARBA00022490"/>
    </source>
</evidence>
<evidence type="ECO:0000256" key="2">
    <source>
        <dbReference type="ARBA" id="ARBA00022741"/>
    </source>
</evidence>
<dbReference type="Proteomes" id="UP000262073">
    <property type="component" value="Chromosome"/>
</dbReference>
<sequence>MRLKKIRLAGFKSFVDPTNIPFPGDMTAIVGPNGCGKSNVIDAVRWVLGESSAKNLRGDAMTDVIFNGSSARKPVGQCSVELVFDNSAGRITGEYAAFNELSVKRLVTREAQSSYFLNGTRCRRKDVTDLFLGTGLGPRSYAIIEQGMISRLIESKPQELRVFLEEAAGVSRYKERRRETENRISHTKDNLERLDDVRAELGRQLDKLSRQAAAAQRYKTLKAEERSYRAQLAAMRWMAHNEKMEAVRAQQQHEQRELDALQVQLRSGEAGLTSKLEKAAELKAVLDDNQHKKFTLTTSITRIEQDRLHHQQRTTQLTRELAELNEQHTSLQDEMAQTEAALTEAQGALQRYSPELALLDARLEQSEDNQQHSEARLRDYQQQVRDTEQRYQHVKQQVAQFHSKIEATAGMQQRTHQRIGQLQEALSGCDKVVLQAQLDEVDSQCAQLSRDVVHLEERVDATQQALAIAQQEQHEAAHRLDLSKGELQDSRASLAALNTLAQTRAAAEPAGEQFSPAWQHIAIAPQWAKAAQAVLAYFHDPIIANTPQGHAFDNLALPDGTLLWLDSQLSDQPVPDSLAAYLLPHSAIPAVFNQIKPVSTLAEAISEISELTDEQLLVTAQGQLLTAGWIYQYGDDTGQGALEVAMQIERLTGEVARLDGEVAQARQTWQNTDAARQDADEAVKASASALQHAQLALTNQQHKSSMLNEEIRRQNSRSEQLTDELKQQTMLMQEETDEIDLLSEQLSVASEQLAQYGEQREHCQATKEQLEGQLAHHRQAVVQCQQERHQLQLTVQQYENNVARQQDNLQRFEQRYQEQEARQQRLQHEYDSLSAPLAQQQQTLQQLLADKEALDKQMQISRSELQALETFIDDARKTQQDISSRLASRQTGIDGLTIEIESIRARADAVLEQLSEAGQALKEVLEKLPADAHETQWQSQLEQTAAALGKLGAVNLAAVEEYEIQAERKQHLDTQFDDLTLALETLQSAIRKIDKETRTRFSATFDQVNSDLQALFPKVFGGGSAYLDLTGDDMLETGVTIMARPPGKKNSTIHLLSGGEKALTALSLVFAIFRLNPAPFCLLDEVDAPLDDANVGRFCNLVSQMSSSVQFIYITHNKIAMEMATHLTGVTMAEPGVSRMVAVDVDEAMAFVEA</sequence>
<dbReference type="InterPro" id="IPR024704">
    <property type="entry name" value="SMC"/>
</dbReference>
<dbReference type="InterPro" id="IPR027417">
    <property type="entry name" value="P-loop_NTPase"/>
</dbReference>
<comment type="similarity">
    <text evidence="6">Belongs to the SMC family.</text>
</comment>
<dbReference type="AlphaFoldDB" id="A0A346NLQ3"/>
<dbReference type="SUPFAM" id="SSF52540">
    <property type="entry name" value="P-loop containing nucleoside triphosphate hydrolases"/>
    <property type="match status" value="1"/>
</dbReference>
<dbReference type="NCBIfam" id="TIGR02168">
    <property type="entry name" value="SMC_prok_B"/>
    <property type="match status" value="1"/>
</dbReference>
<dbReference type="InterPro" id="IPR011890">
    <property type="entry name" value="SMC_prok"/>
</dbReference>
<dbReference type="OrthoDB" id="9808768at2"/>
<keyword evidence="2 6" id="KW-0547">Nucleotide-binding</keyword>
<dbReference type="HAMAP" id="MF_01894">
    <property type="entry name" value="Smc_prok"/>
    <property type="match status" value="1"/>
</dbReference>
<feature type="domain" description="RecF/RecN/SMC N-terminal" evidence="7">
    <location>
        <begin position="787"/>
        <end position="1138"/>
    </location>
</feature>
<comment type="domain">
    <text evidence="6">Contains large globular domains required for ATP hydrolysis at each terminus and a third globular domain forming a flexible hinge near the middle of the molecule. These domains are separated by coiled-coil structures.</text>
</comment>
<evidence type="ECO:0000313" key="8">
    <source>
        <dbReference type="EMBL" id="AXR06460.1"/>
    </source>
</evidence>
<dbReference type="GO" id="GO:0005737">
    <property type="term" value="C:cytoplasm"/>
    <property type="evidence" value="ECO:0007669"/>
    <property type="project" value="UniProtKB-SubCell"/>
</dbReference>
<protein>
    <recommendedName>
        <fullName evidence="6">Chromosome partition protein Smc</fullName>
    </recommendedName>
</protein>
<accession>A0A346NLQ3</accession>
<dbReference type="EMBL" id="CP031769">
    <property type="protein sequence ID" value="AXR06460.1"/>
    <property type="molecule type" value="Genomic_DNA"/>
</dbReference>
<reference evidence="8 9" key="1">
    <citation type="submission" date="2018-08" db="EMBL/GenBank/DDBJ databases">
        <title>Salinimonas sediminis sp. nov., a piezophilic bacterium isolated from a deep-sea sediment sample from the New Britain Trench.</title>
        <authorList>
            <person name="Cao J."/>
        </authorList>
    </citation>
    <scope>NUCLEOTIDE SEQUENCE [LARGE SCALE GENOMIC DNA]</scope>
    <source>
        <strain evidence="8 9">N102</strain>
    </source>
</reference>
<keyword evidence="4 6" id="KW-0175">Coiled coil</keyword>
<dbReference type="GO" id="GO:0006260">
    <property type="term" value="P:DNA replication"/>
    <property type="evidence" value="ECO:0007669"/>
    <property type="project" value="UniProtKB-UniRule"/>
</dbReference>
<dbReference type="GO" id="GO:0016887">
    <property type="term" value="F:ATP hydrolysis activity"/>
    <property type="evidence" value="ECO:0007669"/>
    <property type="project" value="InterPro"/>
</dbReference>
<dbReference type="KEGG" id="salm:D0Y50_08830"/>
<keyword evidence="1 6" id="KW-0963">Cytoplasm</keyword>
<dbReference type="SUPFAM" id="SSF57997">
    <property type="entry name" value="Tropomyosin"/>
    <property type="match status" value="2"/>
</dbReference>
<comment type="function">
    <text evidence="6">Required for chromosome condensation and partitioning.</text>
</comment>
<dbReference type="GO" id="GO:0007062">
    <property type="term" value="P:sister chromatid cohesion"/>
    <property type="evidence" value="ECO:0007669"/>
    <property type="project" value="InterPro"/>
</dbReference>
<proteinExistence type="inferred from homology"/>
<name>A0A346NLQ3_9ALTE</name>